<keyword evidence="1" id="KW-0812">Transmembrane</keyword>
<gene>
    <name evidence="4" type="ORF">C1E23_18260</name>
</gene>
<feature type="transmembrane region" description="Helical" evidence="1">
    <location>
        <begin position="473"/>
        <end position="498"/>
    </location>
</feature>
<dbReference type="SUPFAM" id="SSF56601">
    <property type="entry name" value="beta-lactamase/transpeptidase-like"/>
    <property type="match status" value="1"/>
</dbReference>
<dbReference type="Pfam" id="PF00144">
    <property type="entry name" value="Beta-lactamase"/>
    <property type="match status" value="1"/>
</dbReference>
<dbReference type="EMBL" id="PPSX01000085">
    <property type="protein sequence ID" value="RZQ51672.1"/>
    <property type="molecule type" value="Genomic_DNA"/>
</dbReference>
<dbReference type="PROSITE" id="PS51257">
    <property type="entry name" value="PROKAR_LIPOPROTEIN"/>
    <property type="match status" value="1"/>
</dbReference>
<keyword evidence="2" id="KW-0732">Signal</keyword>
<accession>A0A4Q7IJE9</accession>
<reference evidence="4 5" key="1">
    <citation type="submission" date="2018-01" db="EMBL/GenBank/DDBJ databases">
        <title>Co-occurrence of chitin degradation, pigmentation and bioactivity in marine Pseudoalteromonas.</title>
        <authorList>
            <person name="Paulsen S."/>
            <person name="Gram L."/>
            <person name="Machado H."/>
        </authorList>
    </citation>
    <scope>NUCLEOTIDE SEQUENCE [LARGE SCALE GENOMIC DNA]</scope>
    <source>
        <strain evidence="4 5">S3898</strain>
    </source>
</reference>
<dbReference type="InterPro" id="IPR001466">
    <property type="entry name" value="Beta-lactam-related"/>
</dbReference>
<feature type="transmembrane region" description="Helical" evidence="1">
    <location>
        <begin position="592"/>
        <end position="612"/>
    </location>
</feature>
<dbReference type="Gene3D" id="3.40.710.10">
    <property type="entry name" value="DD-peptidase/beta-lactamase superfamily"/>
    <property type="match status" value="1"/>
</dbReference>
<dbReference type="PANTHER" id="PTHR46825:SF9">
    <property type="entry name" value="BETA-LACTAMASE-RELATED DOMAIN-CONTAINING PROTEIN"/>
    <property type="match status" value="1"/>
</dbReference>
<sequence>MKNSYLLAIYLLFMSCLAAAKPQVQQTLQPEEFKAQFSKILEEQNVVGAQLVIFNKHKNTLELNHGFSDLEQEIPVDKNTLFRAGSTTKPFVAMAIMQLIEEGYFSLQSKVSELAPEINIDNPWHETSPIRVVHLLEHTAGFDDMHFKNFYNKTGQEVNLLESVNRDAESLAVRWQPGTRHAYANPGYGILGYLIEKFSNQTFDNYISKNILATLNMNNAFFGYQQDNSAFSQGFNSGEAIPNYDIFLRPAGNLSISASELAKFGRYFLDSTQHNTIALINSDILAKMQMPHSTLAAKQGLNFGYGLGLYQTERKGHLWVGHNGGVGEFITAFAFSHQLDIGYVLMVNTNSIKYREISDMLMDYLHQNIEPKLQPQSTQINSDITGYYRLHSDRNQIFAGITWPFNAVKVSQQDNELTVSPLIPSESLTLIHLEDNQFIEKGSYIANSIFVEHPEYGKVLVTDGQFWVESSFFMAWLPVVIGLLFVISLTVTLLYLPIWCVNFFRGKLKSKSQLLIRLLPFCALASLILLAVTFTQITLLTIADINAATLAIFACTWLFALFSFMSLISFYKFKKQETNRFARIFLPMSSMLFSISTVYFAANGYIGLALWAW</sequence>
<evidence type="ECO:0000256" key="2">
    <source>
        <dbReference type="SAM" id="SignalP"/>
    </source>
</evidence>
<feature type="transmembrane region" description="Helical" evidence="1">
    <location>
        <begin position="518"/>
        <end position="542"/>
    </location>
</feature>
<keyword evidence="1" id="KW-0472">Membrane</keyword>
<dbReference type="AlphaFoldDB" id="A0A4Q7IJE9"/>
<evidence type="ECO:0000313" key="5">
    <source>
        <dbReference type="Proteomes" id="UP000291338"/>
    </source>
</evidence>
<feature type="signal peptide" evidence="2">
    <location>
        <begin position="1"/>
        <end position="20"/>
    </location>
</feature>
<protein>
    <recommendedName>
        <fullName evidence="3">Beta-lactamase-related domain-containing protein</fullName>
    </recommendedName>
</protein>
<feature type="transmembrane region" description="Helical" evidence="1">
    <location>
        <begin position="548"/>
        <end position="571"/>
    </location>
</feature>
<dbReference type="RefSeq" id="WP_130256936.1">
    <property type="nucleotide sequence ID" value="NZ_PPSX01000085.1"/>
</dbReference>
<dbReference type="Proteomes" id="UP000291338">
    <property type="component" value="Unassembled WGS sequence"/>
</dbReference>
<proteinExistence type="predicted"/>
<organism evidence="4 5">
    <name type="scientific">Pseudoalteromonas phenolica</name>
    <dbReference type="NCBI Taxonomy" id="161398"/>
    <lineage>
        <taxon>Bacteria</taxon>
        <taxon>Pseudomonadati</taxon>
        <taxon>Pseudomonadota</taxon>
        <taxon>Gammaproteobacteria</taxon>
        <taxon>Alteromonadales</taxon>
        <taxon>Pseudoalteromonadaceae</taxon>
        <taxon>Pseudoalteromonas</taxon>
    </lineage>
</organism>
<dbReference type="InterPro" id="IPR012338">
    <property type="entry name" value="Beta-lactam/transpept-like"/>
</dbReference>
<evidence type="ECO:0000259" key="3">
    <source>
        <dbReference type="Pfam" id="PF00144"/>
    </source>
</evidence>
<name>A0A4Q7IJE9_9GAMM</name>
<feature type="chain" id="PRO_5020866812" description="Beta-lactamase-related domain-containing protein" evidence="2">
    <location>
        <begin position="21"/>
        <end position="613"/>
    </location>
</feature>
<dbReference type="PANTHER" id="PTHR46825">
    <property type="entry name" value="D-ALANYL-D-ALANINE-CARBOXYPEPTIDASE/ENDOPEPTIDASE AMPH"/>
    <property type="match status" value="1"/>
</dbReference>
<dbReference type="InterPro" id="IPR050491">
    <property type="entry name" value="AmpC-like"/>
</dbReference>
<keyword evidence="1" id="KW-1133">Transmembrane helix</keyword>
<evidence type="ECO:0000256" key="1">
    <source>
        <dbReference type="SAM" id="Phobius"/>
    </source>
</evidence>
<comment type="caution">
    <text evidence="4">The sequence shown here is derived from an EMBL/GenBank/DDBJ whole genome shotgun (WGS) entry which is preliminary data.</text>
</comment>
<feature type="domain" description="Beta-lactamase-related" evidence="3">
    <location>
        <begin position="35"/>
        <end position="355"/>
    </location>
</feature>
<evidence type="ECO:0000313" key="4">
    <source>
        <dbReference type="EMBL" id="RZQ51672.1"/>
    </source>
</evidence>